<reference evidence="6 7" key="2">
    <citation type="submission" date="2024-11" db="EMBL/GenBank/DDBJ databases">
        <title>Using genomics to understand microbial adaptation to soil warming.</title>
        <authorList>
            <person name="Deangelis K.M. PhD."/>
        </authorList>
    </citation>
    <scope>NUCLEOTIDE SEQUENCE [LARGE SCALE GENOMIC DNA]</scope>
    <source>
        <strain evidence="6 7">GAS97</strain>
    </source>
</reference>
<sequence>METSFLTSFLLVVDTGSMAEAARRLDLTPAAVAQQIRALEREFGAPLLARAGRTVSVTPAGSRIVAQSRGLLRELADLKILANNEHATGELRLGTINTALHNLLPDILAHFVSAHPHVKVFIQSGSSNELYEALRQGDVDAAVCTHPAFAMPKTFVWELLREEPLVVIAPESLAKRDAHDLLANEPLIRYDRSRAGGKEAERYLRRAGIVPTERFELSSLPAIAMMVDRGLGVSLAPDVATPITGTLRIARISLPMESEPRRFGVLWKRGSVRDRLIRGLVDCALQCVRG</sequence>
<keyword evidence="4" id="KW-0804">Transcription</keyword>
<gene>
    <name evidence="6" type="ORF">ABH943_007254</name>
</gene>
<name>A0ABW8MXQ6_9BURK</name>
<dbReference type="PANTHER" id="PTHR30346:SF28">
    <property type="entry name" value="HTH-TYPE TRANSCRIPTIONAL REGULATOR CYNR"/>
    <property type="match status" value="1"/>
</dbReference>
<dbReference type="Gene3D" id="1.10.10.10">
    <property type="entry name" value="Winged helix-like DNA-binding domain superfamily/Winged helix DNA-binding domain"/>
    <property type="match status" value="1"/>
</dbReference>
<evidence type="ECO:0000313" key="7">
    <source>
        <dbReference type="Proteomes" id="UP001620514"/>
    </source>
</evidence>
<dbReference type="Pfam" id="PF03466">
    <property type="entry name" value="LysR_substrate"/>
    <property type="match status" value="1"/>
</dbReference>
<keyword evidence="7" id="KW-1185">Reference proteome</keyword>
<keyword evidence="2" id="KW-0805">Transcription regulation</keyword>
<dbReference type="InterPro" id="IPR036388">
    <property type="entry name" value="WH-like_DNA-bd_sf"/>
</dbReference>
<evidence type="ECO:0000259" key="5">
    <source>
        <dbReference type="PROSITE" id="PS50931"/>
    </source>
</evidence>
<evidence type="ECO:0000256" key="4">
    <source>
        <dbReference type="ARBA" id="ARBA00023163"/>
    </source>
</evidence>
<evidence type="ECO:0000256" key="1">
    <source>
        <dbReference type="ARBA" id="ARBA00009437"/>
    </source>
</evidence>
<reference evidence="6 7" key="1">
    <citation type="submission" date="2024-10" db="EMBL/GenBank/DDBJ databases">
        <authorList>
            <person name="Deangelis K."/>
            <person name="Huntemann M."/>
            <person name="Clum A."/>
            <person name="Wang J."/>
            <person name="Palaniappan K."/>
            <person name="Ritter S."/>
            <person name="Chen I.-M."/>
            <person name="Stamatis D."/>
            <person name="Reddy T."/>
            <person name="O'Malley R."/>
            <person name="Daum C."/>
            <person name="Ng V."/>
            <person name="Ivanova N."/>
            <person name="Kyrpides N."/>
            <person name="Woyke T."/>
        </authorList>
    </citation>
    <scope>NUCLEOTIDE SEQUENCE [LARGE SCALE GENOMIC DNA]</scope>
    <source>
        <strain evidence="6 7">GAS97</strain>
    </source>
</reference>
<evidence type="ECO:0000256" key="3">
    <source>
        <dbReference type="ARBA" id="ARBA00023125"/>
    </source>
</evidence>
<dbReference type="PROSITE" id="PS50931">
    <property type="entry name" value="HTH_LYSR"/>
    <property type="match status" value="1"/>
</dbReference>
<dbReference type="PANTHER" id="PTHR30346">
    <property type="entry name" value="TRANSCRIPTIONAL DUAL REGULATOR HCAR-RELATED"/>
    <property type="match status" value="1"/>
</dbReference>
<dbReference type="SUPFAM" id="SSF46785">
    <property type="entry name" value="Winged helix' DNA-binding domain"/>
    <property type="match status" value="1"/>
</dbReference>
<proteinExistence type="inferred from homology"/>
<accession>A0ABW8MXQ6</accession>
<dbReference type="EMBL" id="JBIYDN010000032">
    <property type="protein sequence ID" value="MFK4447221.1"/>
    <property type="molecule type" value="Genomic_DNA"/>
</dbReference>
<dbReference type="GO" id="GO:0003677">
    <property type="term" value="F:DNA binding"/>
    <property type="evidence" value="ECO:0007669"/>
    <property type="project" value="UniProtKB-KW"/>
</dbReference>
<comment type="similarity">
    <text evidence="1">Belongs to the LysR transcriptional regulatory family.</text>
</comment>
<dbReference type="SUPFAM" id="SSF53850">
    <property type="entry name" value="Periplasmic binding protein-like II"/>
    <property type="match status" value="1"/>
</dbReference>
<dbReference type="InterPro" id="IPR036390">
    <property type="entry name" value="WH_DNA-bd_sf"/>
</dbReference>
<keyword evidence="3 6" id="KW-0238">DNA-binding</keyword>
<organism evidence="6 7">
    <name type="scientific">Caballeronia udeis</name>
    <dbReference type="NCBI Taxonomy" id="1232866"/>
    <lineage>
        <taxon>Bacteria</taxon>
        <taxon>Pseudomonadati</taxon>
        <taxon>Pseudomonadota</taxon>
        <taxon>Betaproteobacteria</taxon>
        <taxon>Burkholderiales</taxon>
        <taxon>Burkholderiaceae</taxon>
        <taxon>Caballeronia</taxon>
    </lineage>
</organism>
<dbReference type="Gene3D" id="3.40.190.10">
    <property type="entry name" value="Periplasmic binding protein-like II"/>
    <property type="match status" value="2"/>
</dbReference>
<protein>
    <submittedName>
        <fullName evidence="6">DNA-binding transcriptional LysR family regulator</fullName>
    </submittedName>
</protein>
<comment type="caution">
    <text evidence="6">The sequence shown here is derived from an EMBL/GenBank/DDBJ whole genome shotgun (WGS) entry which is preliminary data.</text>
</comment>
<evidence type="ECO:0000313" key="6">
    <source>
        <dbReference type="EMBL" id="MFK4447221.1"/>
    </source>
</evidence>
<dbReference type="RefSeq" id="WP_404612652.1">
    <property type="nucleotide sequence ID" value="NZ_JBIYDN010000032.1"/>
</dbReference>
<dbReference type="InterPro" id="IPR005119">
    <property type="entry name" value="LysR_subst-bd"/>
</dbReference>
<evidence type="ECO:0000256" key="2">
    <source>
        <dbReference type="ARBA" id="ARBA00023015"/>
    </source>
</evidence>
<feature type="domain" description="HTH lysR-type" evidence="5">
    <location>
        <begin position="1"/>
        <end position="58"/>
    </location>
</feature>
<dbReference type="InterPro" id="IPR000847">
    <property type="entry name" value="LysR_HTH_N"/>
</dbReference>
<dbReference type="Pfam" id="PF00126">
    <property type="entry name" value="HTH_1"/>
    <property type="match status" value="1"/>
</dbReference>
<dbReference type="Proteomes" id="UP001620514">
    <property type="component" value="Unassembled WGS sequence"/>
</dbReference>